<evidence type="ECO:0000256" key="2">
    <source>
        <dbReference type="ARBA" id="ARBA00005417"/>
    </source>
</evidence>
<dbReference type="Proteomes" id="UP000523821">
    <property type="component" value="Unassembled WGS sequence"/>
</dbReference>
<proteinExistence type="inferred from homology"/>
<protein>
    <submittedName>
        <fullName evidence="7">Peptide/nickel transport system ATP-binding protein</fullName>
    </submittedName>
</protein>
<evidence type="ECO:0000256" key="5">
    <source>
        <dbReference type="ARBA" id="ARBA00022840"/>
    </source>
</evidence>
<sequence length="346" mass="38074">MNAPLAITPETPVASAPPLLRIEGLSKHFFVKLGAFGQKSAEVHALDDFTLDIRRGETLSLVGESGCGKSTAGFTILQLYKPSRGRVVYEGVDLATLDEKALRPLRRKLQVVFQDPYSTLNPRMTVGEAVGEPLLYHQRATRVELSSKVEQLLGDVGLSPRFAMRYPHELSGGQRQRVVIARALACGPEFLVCDEAISALDVSVQAQIINLFQDLQERYGLTYLFIAHDLAVVRHISTRVAVMYLGRPAELAPKRSLFSTPLHPYTQALLSAVPEPDPARERTRRRMVLKGDVPSPLDPPSGCRFHTRCPLAIDICRAEVPAWREVLPDHAVACHRVGEAIPVPGA</sequence>
<dbReference type="EMBL" id="JACHOO010000002">
    <property type="protein sequence ID" value="MBB5751838.1"/>
    <property type="molecule type" value="Genomic_DNA"/>
</dbReference>
<evidence type="ECO:0000313" key="7">
    <source>
        <dbReference type="EMBL" id="MBB5751838.1"/>
    </source>
</evidence>
<keyword evidence="8" id="KW-1185">Reference proteome</keyword>
<keyword evidence="4" id="KW-0547">Nucleotide-binding</keyword>
<dbReference type="Pfam" id="PF00005">
    <property type="entry name" value="ABC_tran"/>
    <property type="match status" value="1"/>
</dbReference>
<dbReference type="InterPro" id="IPR027417">
    <property type="entry name" value="P-loop_NTPase"/>
</dbReference>
<dbReference type="GO" id="GO:0005886">
    <property type="term" value="C:plasma membrane"/>
    <property type="evidence" value="ECO:0007669"/>
    <property type="project" value="UniProtKB-SubCell"/>
</dbReference>
<accession>A0A7W9CTX5</accession>
<dbReference type="FunFam" id="3.40.50.300:FF:000016">
    <property type="entry name" value="Oligopeptide ABC transporter ATP-binding component"/>
    <property type="match status" value="1"/>
</dbReference>
<dbReference type="AlphaFoldDB" id="A0A7W9CTX5"/>
<dbReference type="InterPro" id="IPR050319">
    <property type="entry name" value="ABC_transp_ATP-bind"/>
</dbReference>
<dbReference type="SUPFAM" id="SSF52540">
    <property type="entry name" value="P-loop containing nucleoside triphosphate hydrolases"/>
    <property type="match status" value="1"/>
</dbReference>
<evidence type="ECO:0000256" key="1">
    <source>
        <dbReference type="ARBA" id="ARBA00004417"/>
    </source>
</evidence>
<evidence type="ECO:0000256" key="3">
    <source>
        <dbReference type="ARBA" id="ARBA00022448"/>
    </source>
</evidence>
<reference evidence="7 8" key="1">
    <citation type="submission" date="2020-08" db="EMBL/GenBank/DDBJ databases">
        <title>Genomic Encyclopedia of Type Strains, Phase IV (KMG-IV): sequencing the most valuable type-strain genomes for metagenomic binning, comparative biology and taxonomic classification.</title>
        <authorList>
            <person name="Goeker M."/>
        </authorList>
    </citation>
    <scope>NUCLEOTIDE SEQUENCE [LARGE SCALE GENOMIC DNA]</scope>
    <source>
        <strain evidence="7 8">DSM 16268</strain>
    </source>
</reference>
<dbReference type="InterPro" id="IPR017871">
    <property type="entry name" value="ABC_transporter-like_CS"/>
</dbReference>
<dbReference type="NCBIfam" id="TIGR01727">
    <property type="entry name" value="oligo_HPY"/>
    <property type="match status" value="1"/>
</dbReference>
<dbReference type="PROSITE" id="PS50893">
    <property type="entry name" value="ABC_TRANSPORTER_2"/>
    <property type="match status" value="1"/>
</dbReference>
<dbReference type="InterPro" id="IPR003593">
    <property type="entry name" value="AAA+_ATPase"/>
</dbReference>
<dbReference type="PANTHER" id="PTHR43776">
    <property type="entry name" value="TRANSPORT ATP-BINDING PROTEIN"/>
    <property type="match status" value="1"/>
</dbReference>
<dbReference type="PANTHER" id="PTHR43776:SF7">
    <property type="entry name" value="D,D-DIPEPTIDE TRANSPORT ATP-BINDING PROTEIN DDPF-RELATED"/>
    <property type="match status" value="1"/>
</dbReference>
<comment type="similarity">
    <text evidence="2">Belongs to the ABC transporter superfamily.</text>
</comment>
<comment type="caution">
    <text evidence="7">The sequence shown here is derived from an EMBL/GenBank/DDBJ whole genome shotgun (WGS) entry which is preliminary data.</text>
</comment>
<dbReference type="PROSITE" id="PS00211">
    <property type="entry name" value="ABC_TRANSPORTER_1"/>
    <property type="match status" value="1"/>
</dbReference>
<evidence type="ECO:0000313" key="8">
    <source>
        <dbReference type="Proteomes" id="UP000523821"/>
    </source>
</evidence>
<dbReference type="Pfam" id="PF08352">
    <property type="entry name" value="oligo_HPY"/>
    <property type="match status" value="1"/>
</dbReference>
<dbReference type="RefSeq" id="WP_343061075.1">
    <property type="nucleotide sequence ID" value="NZ_JACHOO010000002.1"/>
</dbReference>
<dbReference type="GO" id="GO:0016887">
    <property type="term" value="F:ATP hydrolysis activity"/>
    <property type="evidence" value="ECO:0007669"/>
    <property type="project" value="InterPro"/>
</dbReference>
<dbReference type="CDD" id="cd03257">
    <property type="entry name" value="ABC_NikE_OppD_transporters"/>
    <property type="match status" value="1"/>
</dbReference>
<feature type="domain" description="ABC transporter" evidence="6">
    <location>
        <begin position="20"/>
        <end position="270"/>
    </location>
</feature>
<dbReference type="SMART" id="SM00382">
    <property type="entry name" value="AAA"/>
    <property type="match status" value="1"/>
</dbReference>
<name>A0A7W9CTX5_9HYPH</name>
<dbReference type="Gene3D" id="3.40.50.300">
    <property type="entry name" value="P-loop containing nucleotide triphosphate hydrolases"/>
    <property type="match status" value="1"/>
</dbReference>
<dbReference type="InterPro" id="IPR003439">
    <property type="entry name" value="ABC_transporter-like_ATP-bd"/>
</dbReference>
<keyword evidence="3" id="KW-0813">Transport</keyword>
<evidence type="ECO:0000256" key="4">
    <source>
        <dbReference type="ARBA" id="ARBA00022741"/>
    </source>
</evidence>
<comment type="subcellular location">
    <subcellularLocation>
        <location evidence="1">Cell inner membrane</location>
        <topology evidence="1">Peripheral membrane protein</topology>
    </subcellularLocation>
</comment>
<organism evidence="7 8">
    <name type="scientific">Prosthecomicrobium pneumaticum</name>
    <dbReference type="NCBI Taxonomy" id="81895"/>
    <lineage>
        <taxon>Bacteria</taxon>
        <taxon>Pseudomonadati</taxon>
        <taxon>Pseudomonadota</taxon>
        <taxon>Alphaproteobacteria</taxon>
        <taxon>Hyphomicrobiales</taxon>
        <taxon>Kaistiaceae</taxon>
        <taxon>Prosthecomicrobium</taxon>
    </lineage>
</organism>
<keyword evidence="5 7" id="KW-0067">ATP-binding</keyword>
<dbReference type="GO" id="GO:0005524">
    <property type="term" value="F:ATP binding"/>
    <property type="evidence" value="ECO:0007669"/>
    <property type="project" value="UniProtKB-KW"/>
</dbReference>
<dbReference type="GO" id="GO:0055085">
    <property type="term" value="P:transmembrane transport"/>
    <property type="evidence" value="ECO:0007669"/>
    <property type="project" value="UniProtKB-ARBA"/>
</dbReference>
<gene>
    <name evidence="7" type="ORF">GGQ63_000890</name>
</gene>
<evidence type="ECO:0000259" key="6">
    <source>
        <dbReference type="PROSITE" id="PS50893"/>
    </source>
</evidence>
<dbReference type="GO" id="GO:0015833">
    <property type="term" value="P:peptide transport"/>
    <property type="evidence" value="ECO:0007669"/>
    <property type="project" value="InterPro"/>
</dbReference>
<dbReference type="InterPro" id="IPR013563">
    <property type="entry name" value="Oligopep_ABC_C"/>
</dbReference>